<organism evidence="1 2">
    <name type="scientific">Ascobolus immersus RN42</name>
    <dbReference type="NCBI Taxonomy" id="1160509"/>
    <lineage>
        <taxon>Eukaryota</taxon>
        <taxon>Fungi</taxon>
        <taxon>Dikarya</taxon>
        <taxon>Ascomycota</taxon>
        <taxon>Pezizomycotina</taxon>
        <taxon>Pezizomycetes</taxon>
        <taxon>Pezizales</taxon>
        <taxon>Ascobolaceae</taxon>
        <taxon>Ascobolus</taxon>
    </lineage>
</organism>
<reference evidence="1 2" key="1">
    <citation type="journal article" date="2018" name="Nat. Ecol. Evol.">
        <title>Pezizomycetes genomes reveal the molecular basis of ectomycorrhizal truffle lifestyle.</title>
        <authorList>
            <person name="Murat C."/>
            <person name="Payen T."/>
            <person name="Noel B."/>
            <person name="Kuo A."/>
            <person name="Morin E."/>
            <person name="Chen J."/>
            <person name="Kohler A."/>
            <person name="Krizsan K."/>
            <person name="Balestrini R."/>
            <person name="Da Silva C."/>
            <person name="Montanini B."/>
            <person name="Hainaut M."/>
            <person name="Levati E."/>
            <person name="Barry K.W."/>
            <person name="Belfiori B."/>
            <person name="Cichocki N."/>
            <person name="Clum A."/>
            <person name="Dockter R.B."/>
            <person name="Fauchery L."/>
            <person name="Guy J."/>
            <person name="Iotti M."/>
            <person name="Le Tacon F."/>
            <person name="Lindquist E.A."/>
            <person name="Lipzen A."/>
            <person name="Malagnac F."/>
            <person name="Mello A."/>
            <person name="Molinier V."/>
            <person name="Miyauchi S."/>
            <person name="Poulain J."/>
            <person name="Riccioni C."/>
            <person name="Rubini A."/>
            <person name="Sitrit Y."/>
            <person name="Splivallo R."/>
            <person name="Traeger S."/>
            <person name="Wang M."/>
            <person name="Zifcakova L."/>
            <person name="Wipf D."/>
            <person name="Zambonelli A."/>
            <person name="Paolocci F."/>
            <person name="Nowrousian M."/>
            <person name="Ottonello S."/>
            <person name="Baldrian P."/>
            <person name="Spatafora J.W."/>
            <person name="Henrissat B."/>
            <person name="Nagy L.G."/>
            <person name="Aury J.M."/>
            <person name="Wincker P."/>
            <person name="Grigoriev I.V."/>
            <person name="Bonfante P."/>
            <person name="Martin F.M."/>
        </authorList>
    </citation>
    <scope>NUCLEOTIDE SEQUENCE [LARGE SCALE GENOMIC DNA]</scope>
    <source>
        <strain evidence="1 2">RN42</strain>
    </source>
</reference>
<accession>A0A3N4I0T8</accession>
<gene>
    <name evidence="1" type="ORF">BJ508DRAFT_362973</name>
</gene>
<dbReference type="Proteomes" id="UP000275078">
    <property type="component" value="Unassembled WGS sequence"/>
</dbReference>
<name>A0A3N4I0T8_ASCIM</name>
<protein>
    <submittedName>
        <fullName evidence="1">Uncharacterized protein</fullName>
    </submittedName>
</protein>
<evidence type="ECO:0000313" key="1">
    <source>
        <dbReference type="EMBL" id="RPA79722.1"/>
    </source>
</evidence>
<keyword evidence="2" id="KW-1185">Reference proteome</keyword>
<evidence type="ECO:0000313" key="2">
    <source>
        <dbReference type="Proteomes" id="UP000275078"/>
    </source>
</evidence>
<sequence>MSVNPVTQEHNLHSDLQKALSNQTPGAPDRLAFFDNVTRPTTGSWTDHVWLYGPARSFFSALSDYFIGTKQKGLGHDSNPVERSSEPVDPTIKNAGYIDDEQEFLPVVPLEGSRGEENRIVLGGTEEGGIRIECRNQEEVDQIFNHLVALNQWTDVDVDIAVKVGLFKTKEEFIEMQLPLLSELGFDKIPTIEEHRAFIAALPVYPVDMDKLREEYYCDFYW</sequence>
<proteinExistence type="predicted"/>
<dbReference type="EMBL" id="ML119695">
    <property type="protein sequence ID" value="RPA79722.1"/>
    <property type="molecule type" value="Genomic_DNA"/>
</dbReference>
<dbReference type="AlphaFoldDB" id="A0A3N4I0T8"/>